<organism evidence="2">
    <name type="scientific">candidate division WOR-3 bacterium</name>
    <dbReference type="NCBI Taxonomy" id="2052148"/>
    <lineage>
        <taxon>Bacteria</taxon>
        <taxon>Bacteria division WOR-3</taxon>
    </lineage>
</organism>
<protein>
    <submittedName>
        <fullName evidence="2">Uncharacterized protein</fullName>
    </submittedName>
</protein>
<proteinExistence type="predicted"/>
<dbReference type="EMBL" id="DTMQ01000022">
    <property type="protein sequence ID" value="HGE99179.1"/>
    <property type="molecule type" value="Genomic_DNA"/>
</dbReference>
<comment type="caution">
    <text evidence="2">The sequence shown here is derived from an EMBL/GenBank/DDBJ whole genome shotgun (WGS) entry which is preliminary data.</text>
</comment>
<reference evidence="2" key="1">
    <citation type="journal article" date="2020" name="mSystems">
        <title>Genome- and Community-Level Interaction Insights into Carbon Utilization and Element Cycling Functions of Hydrothermarchaeota in Hydrothermal Sediment.</title>
        <authorList>
            <person name="Zhou Z."/>
            <person name="Liu Y."/>
            <person name="Xu W."/>
            <person name="Pan J."/>
            <person name="Luo Z.H."/>
            <person name="Li M."/>
        </authorList>
    </citation>
    <scope>NUCLEOTIDE SEQUENCE [LARGE SCALE GENOMIC DNA]</scope>
    <source>
        <strain evidence="2">SpSt-906</strain>
    </source>
</reference>
<dbReference type="AlphaFoldDB" id="A0A7C3Z2R8"/>
<sequence>MEFCKRFLYWEEETGKETKAKRKEKERAKEGKRDKGKEGKWGLKDLEEKRGEKVNLNYGQRSDW</sequence>
<accession>A0A7C3Z2R8</accession>
<evidence type="ECO:0000313" key="2">
    <source>
        <dbReference type="EMBL" id="HGE99179.1"/>
    </source>
</evidence>
<feature type="region of interest" description="Disordered" evidence="1">
    <location>
        <begin position="16"/>
        <end position="39"/>
    </location>
</feature>
<gene>
    <name evidence="2" type="ORF">ENX07_03810</name>
</gene>
<name>A0A7C3Z2R8_UNCW3</name>
<evidence type="ECO:0000256" key="1">
    <source>
        <dbReference type="SAM" id="MobiDB-lite"/>
    </source>
</evidence>